<accession>A0A517KYM6</accession>
<feature type="compositionally biased region" description="Polar residues" evidence="1">
    <location>
        <begin position="7"/>
        <end position="43"/>
    </location>
</feature>
<reference evidence="2 3" key="1">
    <citation type="submission" date="2019-07" db="EMBL/GenBank/DDBJ databases">
        <title>Finished genome of Venturia effusa.</title>
        <authorList>
            <person name="Young C.A."/>
            <person name="Cox M.P."/>
            <person name="Ganley A.R.D."/>
            <person name="David W.J."/>
        </authorList>
    </citation>
    <scope>NUCLEOTIDE SEQUENCE [LARGE SCALE GENOMIC DNA]</scope>
    <source>
        <strain evidence="3">albino</strain>
    </source>
</reference>
<name>A0A517KYM6_9PEZI</name>
<evidence type="ECO:0000313" key="3">
    <source>
        <dbReference type="Proteomes" id="UP000316270"/>
    </source>
</evidence>
<sequence>MAVCNRGAQQRLSNETGKQASNEQRVGSAASFRSPSERPSNSQMTDVMLKDFSIYADSSTILALCHGSDGQYIWATLPVPVDDDAWGSPLNEASSQAQGCSAIHALATAEPVVTRLLHIQSSAWNHARRISRRTKDWLALFITCDFKYRRPKAKGGLQQNTDDALEYIMSHPDARSGPGYRASGKCDRSRTMTKTSSFEDPKTPEHAASARLIRSSRRRCAKPMRQAEDEEKSEDRYRPTTTNHLRRVWFLHSSAICGLSCVRAWQLPICVLRLCAKLGDCQRNKGELRKPIETAKQPHLRRISLLPVTKRSEFQNE</sequence>
<evidence type="ECO:0000256" key="1">
    <source>
        <dbReference type="SAM" id="MobiDB-lite"/>
    </source>
</evidence>
<organism evidence="2 3">
    <name type="scientific">Venturia effusa</name>
    <dbReference type="NCBI Taxonomy" id="50376"/>
    <lineage>
        <taxon>Eukaryota</taxon>
        <taxon>Fungi</taxon>
        <taxon>Dikarya</taxon>
        <taxon>Ascomycota</taxon>
        <taxon>Pezizomycotina</taxon>
        <taxon>Dothideomycetes</taxon>
        <taxon>Pleosporomycetidae</taxon>
        <taxon>Venturiales</taxon>
        <taxon>Venturiaceae</taxon>
        <taxon>Venturia</taxon>
    </lineage>
</organism>
<dbReference type="AlphaFoldDB" id="A0A517KYM6"/>
<evidence type="ECO:0000313" key="2">
    <source>
        <dbReference type="EMBL" id="QDS68485.1"/>
    </source>
</evidence>
<keyword evidence="3" id="KW-1185">Reference proteome</keyword>
<dbReference type="Proteomes" id="UP000316270">
    <property type="component" value="Chromosome 1"/>
</dbReference>
<proteinExistence type="predicted"/>
<dbReference type="OrthoDB" id="10554200at2759"/>
<protein>
    <submittedName>
        <fullName evidence="2">Uncharacterized protein</fullName>
    </submittedName>
</protein>
<gene>
    <name evidence="2" type="ORF">FKW77_010852</name>
</gene>
<feature type="region of interest" description="Disordered" evidence="1">
    <location>
        <begin position="176"/>
        <end position="236"/>
    </location>
</feature>
<dbReference type="EMBL" id="CP042185">
    <property type="protein sequence ID" value="QDS68485.1"/>
    <property type="molecule type" value="Genomic_DNA"/>
</dbReference>
<feature type="region of interest" description="Disordered" evidence="1">
    <location>
        <begin position="1"/>
        <end position="43"/>
    </location>
</feature>